<evidence type="ECO:0000256" key="6">
    <source>
        <dbReference type="ARBA" id="ARBA00023136"/>
    </source>
</evidence>
<accession>A0A127VGZ9</accession>
<dbReference type="AlphaFoldDB" id="A0A127VGZ9"/>
<dbReference type="SUPFAM" id="SSF49464">
    <property type="entry name" value="Carboxypeptidase regulatory domain-like"/>
    <property type="match status" value="1"/>
</dbReference>
<protein>
    <submittedName>
        <fullName evidence="10">TonB-dependent receptor</fullName>
    </submittedName>
</protein>
<dbReference type="InterPro" id="IPR036942">
    <property type="entry name" value="Beta-barrel_TonB_sf"/>
</dbReference>
<evidence type="ECO:0000256" key="4">
    <source>
        <dbReference type="ARBA" id="ARBA00022692"/>
    </source>
</evidence>
<dbReference type="InterPro" id="IPR008969">
    <property type="entry name" value="CarboxyPept-like_regulatory"/>
</dbReference>
<dbReference type="Gene3D" id="2.170.130.10">
    <property type="entry name" value="TonB-dependent receptor, plug domain"/>
    <property type="match status" value="1"/>
</dbReference>
<dbReference type="InterPro" id="IPR023997">
    <property type="entry name" value="TonB-dep_OMP_SusC/RagA_CS"/>
</dbReference>
<dbReference type="KEGG" id="pcm:AY601_3757"/>
<dbReference type="Pfam" id="PF13715">
    <property type="entry name" value="CarbopepD_reg_2"/>
    <property type="match status" value="1"/>
</dbReference>
<evidence type="ECO:0000256" key="5">
    <source>
        <dbReference type="ARBA" id="ARBA00022729"/>
    </source>
</evidence>
<keyword evidence="5" id="KW-0732">Signal</keyword>
<comment type="subcellular location">
    <subcellularLocation>
        <location evidence="1 8">Cell outer membrane</location>
        <topology evidence="1 8">Multi-pass membrane protein</topology>
    </subcellularLocation>
</comment>
<evidence type="ECO:0000256" key="1">
    <source>
        <dbReference type="ARBA" id="ARBA00004571"/>
    </source>
</evidence>
<dbReference type="Proteomes" id="UP000071561">
    <property type="component" value="Chromosome"/>
</dbReference>
<evidence type="ECO:0000256" key="2">
    <source>
        <dbReference type="ARBA" id="ARBA00022448"/>
    </source>
</evidence>
<dbReference type="Gene3D" id="2.60.40.1120">
    <property type="entry name" value="Carboxypeptidase-like, regulatory domain"/>
    <property type="match status" value="1"/>
</dbReference>
<dbReference type="PANTHER" id="PTHR30069">
    <property type="entry name" value="TONB-DEPENDENT OUTER MEMBRANE RECEPTOR"/>
    <property type="match status" value="1"/>
</dbReference>
<evidence type="ECO:0000256" key="8">
    <source>
        <dbReference type="PROSITE-ProRule" id="PRU01360"/>
    </source>
</evidence>
<evidence type="ECO:0000259" key="9">
    <source>
        <dbReference type="Pfam" id="PF07715"/>
    </source>
</evidence>
<organism evidence="10 11">
    <name type="scientific">Pedobacter cryoconitis</name>
    <dbReference type="NCBI Taxonomy" id="188932"/>
    <lineage>
        <taxon>Bacteria</taxon>
        <taxon>Pseudomonadati</taxon>
        <taxon>Bacteroidota</taxon>
        <taxon>Sphingobacteriia</taxon>
        <taxon>Sphingobacteriales</taxon>
        <taxon>Sphingobacteriaceae</taxon>
        <taxon>Pedobacter</taxon>
    </lineage>
</organism>
<evidence type="ECO:0000313" key="11">
    <source>
        <dbReference type="Proteomes" id="UP000071561"/>
    </source>
</evidence>
<keyword evidence="11" id="KW-1185">Reference proteome</keyword>
<proteinExistence type="inferred from homology"/>
<dbReference type="RefSeq" id="WP_232324628.1">
    <property type="nucleotide sequence ID" value="NZ_CP014504.1"/>
</dbReference>
<dbReference type="PATRIC" id="fig|188932.3.peg.3903"/>
<dbReference type="EMBL" id="CP014504">
    <property type="protein sequence ID" value="AMQ00617.1"/>
    <property type="molecule type" value="Genomic_DNA"/>
</dbReference>
<dbReference type="GO" id="GO:0044718">
    <property type="term" value="P:siderophore transmembrane transport"/>
    <property type="evidence" value="ECO:0007669"/>
    <property type="project" value="TreeGrafter"/>
</dbReference>
<keyword evidence="10" id="KW-0675">Receptor</keyword>
<dbReference type="PANTHER" id="PTHR30069:SF29">
    <property type="entry name" value="HEMOGLOBIN AND HEMOGLOBIN-HAPTOGLOBIN-BINDING PROTEIN 1-RELATED"/>
    <property type="match status" value="1"/>
</dbReference>
<feature type="domain" description="TonB-dependent receptor plug" evidence="9">
    <location>
        <begin position="218"/>
        <end position="322"/>
    </location>
</feature>
<dbReference type="InterPro" id="IPR012910">
    <property type="entry name" value="Plug_dom"/>
</dbReference>
<evidence type="ECO:0000313" key="10">
    <source>
        <dbReference type="EMBL" id="AMQ00617.1"/>
    </source>
</evidence>
<evidence type="ECO:0000256" key="3">
    <source>
        <dbReference type="ARBA" id="ARBA00022452"/>
    </source>
</evidence>
<dbReference type="NCBIfam" id="TIGR04056">
    <property type="entry name" value="OMP_RagA_SusC"/>
    <property type="match status" value="1"/>
</dbReference>
<reference evidence="10 11" key="1">
    <citation type="submission" date="2016-03" db="EMBL/GenBank/DDBJ databases">
        <title>Complete genome sequence of Pedobacter cryoconitis PAMC 27485.</title>
        <authorList>
            <person name="Lee J."/>
            <person name="Kim O.-S."/>
        </authorList>
    </citation>
    <scope>NUCLEOTIDE SEQUENCE [LARGE SCALE GENOMIC DNA]</scope>
    <source>
        <strain evidence="10 11">PAMC 27485</strain>
    </source>
</reference>
<dbReference type="GO" id="GO:0009279">
    <property type="term" value="C:cell outer membrane"/>
    <property type="evidence" value="ECO:0007669"/>
    <property type="project" value="UniProtKB-SubCell"/>
</dbReference>
<comment type="similarity">
    <text evidence="8">Belongs to the TonB-dependent receptor family.</text>
</comment>
<dbReference type="Pfam" id="PF07715">
    <property type="entry name" value="Plug"/>
    <property type="match status" value="1"/>
</dbReference>
<gene>
    <name evidence="10" type="ORF">AY601_3757</name>
</gene>
<evidence type="ECO:0000256" key="7">
    <source>
        <dbReference type="ARBA" id="ARBA00023237"/>
    </source>
</evidence>
<keyword evidence="4 8" id="KW-0812">Transmembrane</keyword>
<dbReference type="PROSITE" id="PS52016">
    <property type="entry name" value="TONB_DEPENDENT_REC_3"/>
    <property type="match status" value="1"/>
</dbReference>
<keyword evidence="3 8" id="KW-1134">Transmembrane beta strand</keyword>
<keyword evidence="7 8" id="KW-0998">Cell outer membrane</keyword>
<dbReference type="InterPro" id="IPR023996">
    <property type="entry name" value="TonB-dep_OMP_SusC/RagA"/>
</dbReference>
<keyword evidence="6 8" id="KW-0472">Membrane</keyword>
<dbReference type="GO" id="GO:0015344">
    <property type="term" value="F:siderophore uptake transmembrane transporter activity"/>
    <property type="evidence" value="ECO:0007669"/>
    <property type="project" value="TreeGrafter"/>
</dbReference>
<dbReference type="InterPro" id="IPR039426">
    <property type="entry name" value="TonB-dep_rcpt-like"/>
</dbReference>
<dbReference type="InterPro" id="IPR037066">
    <property type="entry name" value="Plug_dom_sf"/>
</dbReference>
<dbReference type="NCBIfam" id="TIGR04057">
    <property type="entry name" value="SusC_RagA_signa"/>
    <property type="match status" value="1"/>
</dbReference>
<name>A0A127VGZ9_9SPHI</name>
<dbReference type="Gene3D" id="2.40.170.20">
    <property type="entry name" value="TonB-dependent receptor, beta-barrel domain"/>
    <property type="match status" value="1"/>
</dbReference>
<keyword evidence="2 8" id="KW-0813">Transport</keyword>
<sequence length="1129" mass="123517">MKTPSYKRLTALYKAMKYSLLIFTVICTFCGTLFASVTMAQKLDRALVSLTITKDKSQQAILKEIEAKTGLHFVYNQDQLSTNKTALNETFKQEKVETVLHKLGFECLEKGDYVILKKIPAPVKKADRTVSGTVKDSTGLAMPGVSVKVSGTTLGTTTNADGKFSISAPEEATLIFSMIGYKSQQVKIEGKGTINIVLTEDNSQLNEVIVVGYGTQKKITISGAVAEVSLDKLNSRSVNDIGSILQGKAPGVVVVTESGDPTATAKVNIRGQGGINGENPLYVIDGSLFYGTPVLNPNDIESISVLKDGAAAIYGARASGGVILITTKKGANQKLNITFDTKAGTQTAWKKLKSLNAKEFADVSNLAADNAGIPRKDAFDAVKYPDGQITRADWVDEIFRTGLIQDYNMGITGGNDKSSFYLSFNYRKAEGTLLNTYGNRYNFRINSEHRINSWMKFGENLFYDYTNGNGSNSTAPNINGANTKSAYTGTIISAIFYPSNVAPYTSTGGFSGLPLAYAGAYGDIINPVAYLKRLDVNNPVNTIVANPYAELDLAKGLKFRSNLSFTKRINDSKTFQTKVPEIGKIFDFNQLTQTSNTTNDLLAEQVLTYDKYFGSHHLNVIGGFSYQNTHNEYLSVFAQGFDDESPKYRYMVNATKPFLPESNVSSETLTSFFARANYDYKSKYLLSLIGRRDGTSLVAPKNRFANYYSASAGWVINREDFLNKVDWISNLKIRGSYGLLGNLASVTSQAVNPTLSKTTIYMGQNPAQLLGYYENVLSNPDLTWAKSKQTNIGLDLGLFKNRLNLVADYFIKDTKDMLIYQPLSGTTGVDGQWKNGGLSRDKGVEVGLNYNNQPEAAFQYSINATFTKMNNKLVSLPGGLTSQAVNFNVRGTLTPVLLQVGEPLYSYYVVQTAGIFQSDAEAKNYKNASGNMIQPNAKAGDFRFVDSNNDGKIDNNDRVFRGSAYPDFSYGFSFNASYKGFDLNLFAQGVKGNKLFNALKYTGLNAGSGQNYNLLKGVLDAWSPTNTGSGLPRISASDANGNFSTTSDFYLESGSYLRLKSATIGYTFPKTLLKAAKISNLRLYVTSNNLFTITKYSGFDPEVGMDQYGVDVGRYPQARTFLFGASLNF</sequence>
<dbReference type="SUPFAM" id="SSF56935">
    <property type="entry name" value="Porins"/>
    <property type="match status" value="1"/>
</dbReference>